<feature type="domain" description="NurA" evidence="1">
    <location>
        <begin position="46"/>
        <end position="337"/>
    </location>
</feature>
<dbReference type="RefSeq" id="WP_012955904.1">
    <property type="nucleotide sequence ID" value="NC_013790.1"/>
</dbReference>
<dbReference type="EMBL" id="CP001719">
    <property type="protein sequence ID" value="ADC46954.1"/>
    <property type="molecule type" value="Genomic_DNA"/>
</dbReference>
<reference evidence="2 3" key="1">
    <citation type="journal article" date="2010" name="PLoS ONE">
        <title>The genome sequence of the rumen methanogen Methanobrevibacter ruminantium reveals new possibilities for controlling ruminant methane emissions.</title>
        <authorList>
            <person name="Leahy S.C."/>
            <person name="Kelly W.J."/>
            <person name="Altermann E."/>
            <person name="Ronimus R.S."/>
            <person name="Yeoman C.J."/>
            <person name="Pacheco D.M."/>
            <person name="Li D."/>
            <person name="Kong Z."/>
            <person name="McTavish S."/>
            <person name="Sang C."/>
            <person name="Lambie S.C."/>
            <person name="Janssen P.H."/>
            <person name="Dey D."/>
            <person name="Attwood G.T."/>
        </authorList>
    </citation>
    <scope>NUCLEOTIDE SEQUENCE [LARGE SCALE GENOMIC DNA]</scope>
    <source>
        <strain evidence="3">ATCC 35063 / DSM 1093 / JCM 13430 / OCM 146 / M1</strain>
    </source>
</reference>
<dbReference type="KEGG" id="mru:mru_1103"/>
<dbReference type="Proteomes" id="UP000008680">
    <property type="component" value="Chromosome"/>
</dbReference>
<dbReference type="AlphaFoldDB" id="D3E343"/>
<dbReference type="GeneID" id="8770755"/>
<proteinExistence type="predicted"/>
<dbReference type="eggNOG" id="arCOG00367">
    <property type="taxonomic scope" value="Archaea"/>
</dbReference>
<evidence type="ECO:0000313" key="3">
    <source>
        <dbReference type="Proteomes" id="UP000008680"/>
    </source>
</evidence>
<evidence type="ECO:0000259" key="1">
    <source>
        <dbReference type="SMART" id="SM00933"/>
    </source>
</evidence>
<evidence type="ECO:0000313" key="2">
    <source>
        <dbReference type="EMBL" id="ADC46954.1"/>
    </source>
</evidence>
<dbReference type="HOGENOM" id="CLU_056881_0_0_2"/>
<keyword evidence="3" id="KW-1185">Reference proteome</keyword>
<dbReference type="InterPro" id="IPR018977">
    <property type="entry name" value="NurA_domain"/>
</dbReference>
<name>D3E343_METRM</name>
<protein>
    <recommendedName>
        <fullName evidence="1">NurA domain-containing protein</fullName>
    </recommendedName>
</protein>
<sequence>MLNSLYTEAINKKGQLKEPLEELNESKIDLESKWNDTPIIPSKSNHIIAAGDGSYNKKKYLNFNFYAVAAESLIYNPTKEENKLSSIESVELDIMPHQSFLEDRLRNMMSIFEIKTAIKTFREYEIDYYLDDGSILGDLIRPIPLETISFEKKQEIIDSAYLKIKKGYENMDSDISSLNYKEEFKEFFDDEEIDEHDLIRLLENLENLIALKYLLENRKKIIAISKTSSSNELFYANIPDMAILDRFTRKEGFSKAYYRKVSYKVKHDFPIENEFFRNLGFTTVFARLKDYKNIIKIEFPYYIDDDEEIKNILSILKDNSTEGYPYLLKKAHKDVVISNQNMTSLSNVIGFLDKSGREMLD</sequence>
<dbReference type="OrthoDB" id="33831at2157"/>
<dbReference type="PATRIC" id="fig|634498.28.peg.1105"/>
<dbReference type="STRING" id="634498.mru_1103"/>
<organism evidence="2 3">
    <name type="scientific">Methanobrevibacter ruminantium (strain ATCC 35063 / DSM 1093 / JCM 13430 / OCM 146 / M1)</name>
    <name type="common">Methanobacterium ruminantium</name>
    <dbReference type="NCBI Taxonomy" id="634498"/>
    <lineage>
        <taxon>Archaea</taxon>
        <taxon>Methanobacteriati</taxon>
        <taxon>Methanobacteriota</taxon>
        <taxon>Methanomada group</taxon>
        <taxon>Methanobacteria</taxon>
        <taxon>Methanobacteriales</taxon>
        <taxon>Methanobacteriaceae</taxon>
        <taxon>Methanobrevibacter</taxon>
    </lineage>
</organism>
<gene>
    <name evidence="2" type="ordered locus">mru_1103</name>
</gene>
<dbReference type="SMART" id="SM00933">
    <property type="entry name" value="NurA"/>
    <property type="match status" value="1"/>
</dbReference>
<dbReference type="Pfam" id="PF09376">
    <property type="entry name" value="NurA"/>
    <property type="match status" value="1"/>
</dbReference>
<accession>D3E343</accession>